<comment type="caution">
    <text evidence="2">The sequence shown here is derived from an EMBL/GenBank/DDBJ whole genome shotgun (WGS) entry which is preliminary data.</text>
</comment>
<proteinExistence type="predicted"/>
<evidence type="ECO:0000313" key="3">
    <source>
        <dbReference type="Proteomes" id="UP000799444"/>
    </source>
</evidence>
<organism evidence="2 3">
    <name type="scientific">Polyplosphaeria fusca</name>
    <dbReference type="NCBI Taxonomy" id="682080"/>
    <lineage>
        <taxon>Eukaryota</taxon>
        <taxon>Fungi</taxon>
        <taxon>Dikarya</taxon>
        <taxon>Ascomycota</taxon>
        <taxon>Pezizomycotina</taxon>
        <taxon>Dothideomycetes</taxon>
        <taxon>Pleosporomycetidae</taxon>
        <taxon>Pleosporales</taxon>
        <taxon>Tetraplosphaeriaceae</taxon>
        <taxon>Polyplosphaeria</taxon>
    </lineage>
</organism>
<gene>
    <name evidence="2" type="ORF">EJ04DRAFT_2183</name>
</gene>
<protein>
    <submittedName>
        <fullName evidence="2">Uncharacterized protein</fullName>
    </submittedName>
</protein>
<feature type="signal peptide" evidence="1">
    <location>
        <begin position="1"/>
        <end position="19"/>
    </location>
</feature>
<keyword evidence="1" id="KW-0732">Signal</keyword>
<sequence>MLFQNALLAVLASASFAAAFPGGYDHHPTCSAVYETKKHVVHKTKLDYNTKTKYATVTKTKIKTYTVPETYCSTSTYYSTCTETHTYPSTSTYVVTKTKCSNDHGYGY</sequence>
<dbReference type="Proteomes" id="UP000799444">
    <property type="component" value="Unassembled WGS sequence"/>
</dbReference>
<accession>A0A9P4V964</accession>
<evidence type="ECO:0000256" key="1">
    <source>
        <dbReference type="SAM" id="SignalP"/>
    </source>
</evidence>
<keyword evidence="3" id="KW-1185">Reference proteome</keyword>
<feature type="chain" id="PRO_5040452419" evidence="1">
    <location>
        <begin position="20"/>
        <end position="108"/>
    </location>
</feature>
<evidence type="ECO:0000313" key="2">
    <source>
        <dbReference type="EMBL" id="KAF2741331.1"/>
    </source>
</evidence>
<dbReference type="EMBL" id="ML996097">
    <property type="protein sequence ID" value="KAF2741331.1"/>
    <property type="molecule type" value="Genomic_DNA"/>
</dbReference>
<dbReference type="AlphaFoldDB" id="A0A9P4V964"/>
<name>A0A9P4V964_9PLEO</name>
<reference evidence="2" key="1">
    <citation type="journal article" date="2020" name="Stud. Mycol.">
        <title>101 Dothideomycetes genomes: a test case for predicting lifestyles and emergence of pathogens.</title>
        <authorList>
            <person name="Haridas S."/>
            <person name="Albert R."/>
            <person name="Binder M."/>
            <person name="Bloem J."/>
            <person name="Labutti K."/>
            <person name="Salamov A."/>
            <person name="Andreopoulos B."/>
            <person name="Baker S."/>
            <person name="Barry K."/>
            <person name="Bills G."/>
            <person name="Bluhm B."/>
            <person name="Cannon C."/>
            <person name="Castanera R."/>
            <person name="Culley D."/>
            <person name="Daum C."/>
            <person name="Ezra D."/>
            <person name="Gonzalez J."/>
            <person name="Henrissat B."/>
            <person name="Kuo A."/>
            <person name="Liang C."/>
            <person name="Lipzen A."/>
            <person name="Lutzoni F."/>
            <person name="Magnuson J."/>
            <person name="Mondo S."/>
            <person name="Nolan M."/>
            <person name="Ohm R."/>
            <person name="Pangilinan J."/>
            <person name="Park H.-J."/>
            <person name="Ramirez L."/>
            <person name="Alfaro M."/>
            <person name="Sun H."/>
            <person name="Tritt A."/>
            <person name="Yoshinaga Y."/>
            <person name="Zwiers L.-H."/>
            <person name="Turgeon B."/>
            <person name="Goodwin S."/>
            <person name="Spatafora J."/>
            <person name="Crous P."/>
            <person name="Grigoriev I."/>
        </authorList>
    </citation>
    <scope>NUCLEOTIDE SEQUENCE</scope>
    <source>
        <strain evidence="2">CBS 125425</strain>
    </source>
</reference>